<reference evidence="6" key="1">
    <citation type="submission" date="2016-11" db="UniProtKB">
        <authorList>
            <consortium name="WormBaseParasite"/>
        </authorList>
    </citation>
    <scope>IDENTIFICATION</scope>
</reference>
<dbReference type="InterPro" id="IPR007858">
    <property type="entry name" value="Dpy-30_motif"/>
</dbReference>
<dbReference type="InterPro" id="IPR049629">
    <property type="entry name" value="DPY30_SDC1_DD"/>
</dbReference>
<organism evidence="5 6">
    <name type="scientific">Steinernema glaseri</name>
    <dbReference type="NCBI Taxonomy" id="37863"/>
    <lineage>
        <taxon>Eukaryota</taxon>
        <taxon>Metazoa</taxon>
        <taxon>Ecdysozoa</taxon>
        <taxon>Nematoda</taxon>
        <taxon>Chromadorea</taxon>
        <taxon>Rhabditida</taxon>
        <taxon>Tylenchina</taxon>
        <taxon>Panagrolaimomorpha</taxon>
        <taxon>Strongyloidoidea</taxon>
        <taxon>Steinernematidae</taxon>
        <taxon>Steinernema</taxon>
    </lineage>
</organism>
<evidence type="ECO:0000313" key="6">
    <source>
        <dbReference type="WBParaSite" id="L893_g19544.t1"/>
    </source>
</evidence>
<protein>
    <submittedName>
        <fullName evidence="6">Dpy-30</fullName>
    </submittedName>
</protein>
<dbReference type="AlphaFoldDB" id="A0A1I7YU61"/>
<evidence type="ECO:0000313" key="5">
    <source>
        <dbReference type="Proteomes" id="UP000095287"/>
    </source>
</evidence>
<keyword evidence="3" id="KW-0539">Nucleus</keyword>
<feature type="region of interest" description="Disordered" evidence="4">
    <location>
        <begin position="1"/>
        <end position="101"/>
    </location>
</feature>
<name>A0A1I7YU61_9BILA</name>
<evidence type="ECO:0000256" key="3">
    <source>
        <dbReference type="ARBA" id="ARBA00023242"/>
    </source>
</evidence>
<dbReference type="CDD" id="cd22965">
    <property type="entry name" value="DD_DPY30_SDC1"/>
    <property type="match status" value="1"/>
</dbReference>
<evidence type="ECO:0000256" key="2">
    <source>
        <dbReference type="ARBA" id="ARBA00010849"/>
    </source>
</evidence>
<dbReference type="FunFam" id="1.20.890.10:FF:000003">
    <property type="entry name" value="protein dpy-30 homolog"/>
    <property type="match status" value="1"/>
</dbReference>
<dbReference type="WBParaSite" id="L893_g19544.t1">
    <property type="protein sequence ID" value="L893_g19544.t1"/>
    <property type="gene ID" value="L893_g19544"/>
</dbReference>
<feature type="compositionally biased region" description="Basic and acidic residues" evidence="4">
    <location>
        <begin position="81"/>
        <end position="100"/>
    </location>
</feature>
<evidence type="ECO:0000256" key="4">
    <source>
        <dbReference type="SAM" id="MobiDB-lite"/>
    </source>
</evidence>
<sequence>MSAVDETPVNAAEEEKPTEEVADKSVDEPMPSEEAEPKPTEEAKPVEEPEPKSVDEPMQEDNEAKAVEEAKPSEEAAPAVIEEKAEREPDSATVEKKDSIPTRQYLDQTVVPILLQGLSTLAKERPANAIEFLADYLLKNKDRYGSGAAETPSS</sequence>
<dbReference type="Pfam" id="PF05186">
    <property type="entry name" value="Dpy-30"/>
    <property type="match status" value="1"/>
</dbReference>
<comment type="similarity">
    <text evidence="2">Belongs to the dpy-30 family.</text>
</comment>
<dbReference type="GO" id="GO:0005634">
    <property type="term" value="C:nucleus"/>
    <property type="evidence" value="ECO:0007669"/>
    <property type="project" value="UniProtKB-SubCell"/>
</dbReference>
<feature type="compositionally biased region" description="Basic and acidic residues" evidence="4">
    <location>
        <begin position="35"/>
        <end position="55"/>
    </location>
</feature>
<dbReference type="Proteomes" id="UP000095287">
    <property type="component" value="Unplaced"/>
</dbReference>
<dbReference type="Gene3D" id="1.20.890.10">
    <property type="entry name" value="cAMP-dependent protein kinase regulatory subunit, dimerization-anchoring domain"/>
    <property type="match status" value="1"/>
</dbReference>
<evidence type="ECO:0000256" key="1">
    <source>
        <dbReference type="ARBA" id="ARBA00004123"/>
    </source>
</evidence>
<proteinExistence type="inferred from homology"/>
<feature type="compositionally biased region" description="Basic and acidic residues" evidence="4">
    <location>
        <begin position="13"/>
        <end position="27"/>
    </location>
</feature>
<accession>A0A1I7YU61</accession>
<feature type="compositionally biased region" description="Basic and acidic residues" evidence="4">
    <location>
        <begin position="62"/>
        <end position="74"/>
    </location>
</feature>
<keyword evidence="5" id="KW-1185">Reference proteome</keyword>
<comment type="subcellular location">
    <subcellularLocation>
        <location evidence="1">Nucleus</location>
    </subcellularLocation>
</comment>